<comment type="caution">
    <text evidence="2">The sequence shown here is derived from an EMBL/GenBank/DDBJ whole genome shotgun (WGS) entry which is preliminary data.</text>
</comment>
<keyword evidence="3" id="KW-1185">Reference proteome</keyword>
<feature type="compositionally biased region" description="Polar residues" evidence="1">
    <location>
        <begin position="76"/>
        <end position="86"/>
    </location>
</feature>
<feature type="non-terminal residue" evidence="2">
    <location>
        <position position="121"/>
    </location>
</feature>
<sequence>ASSVNIYSPLSRLRRDNQTLLSQLKQGQNDTWDVLKRMRSIDDSFVTRTDGESSFTYRGADRTPASVTRRTDQESTKAGQTSTPKNFQQALMSCGNDRRNRTSVVPVSILSTPGNRKKVSV</sequence>
<proteinExistence type="predicted"/>
<gene>
    <name evidence="2" type="ORF">PLOB_00016823</name>
</gene>
<reference evidence="2 3" key="1">
    <citation type="submission" date="2022-05" db="EMBL/GenBank/DDBJ databases">
        <authorList>
            <consortium name="Genoscope - CEA"/>
            <person name="William W."/>
        </authorList>
    </citation>
    <scope>NUCLEOTIDE SEQUENCE [LARGE SCALE GENOMIC DNA]</scope>
</reference>
<organism evidence="2 3">
    <name type="scientific">Porites lobata</name>
    <dbReference type="NCBI Taxonomy" id="104759"/>
    <lineage>
        <taxon>Eukaryota</taxon>
        <taxon>Metazoa</taxon>
        <taxon>Cnidaria</taxon>
        <taxon>Anthozoa</taxon>
        <taxon>Hexacorallia</taxon>
        <taxon>Scleractinia</taxon>
        <taxon>Fungiina</taxon>
        <taxon>Poritidae</taxon>
        <taxon>Porites</taxon>
    </lineage>
</organism>
<evidence type="ECO:0000313" key="2">
    <source>
        <dbReference type="EMBL" id="CAH3107693.1"/>
    </source>
</evidence>
<protein>
    <submittedName>
        <fullName evidence="2">Uncharacterized protein</fullName>
    </submittedName>
</protein>
<dbReference type="Proteomes" id="UP001159405">
    <property type="component" value="Unassembled WGS sequence"/>
</dbReference>
<dbReference type="EMBL" id="CALNXK010000020">
    <property type="protein sequence ID" value="CAH3107693.1"/>
    <property type="molecule type" value="Genomic_DNA"/>
</dbReference>
<accession>A0ABN8NKH9</accession>
<name>A0ABN8NKH9_9CNID</name>
<feature type="region of interest" description="Disordered" evidence="1">
    <location>
        <begin position="49"/>
        <end position="86"/>
    </location>
</feature>
<evidence type="ECO:0000256" key="1">
    <source>
        <dbReference type="SAM" id="MobiDB-lite"/>
    </source>
</evidence>
<feature type="non-terminal residue" evidence="2">
    <location>
        <position position="1"/>
    </location>
</feature>
<evidence type="ECO:0000313" key="3">
    <source>
        <dbReference type="Proteomes" id="UP001159405"/>
    </source>
</evidence>